<name>A0ABW4WUS0_9BACT</name>
<gene>
    <name evidence="2" type="ORF">ACFSKU_06260</name>
</gene>
<evidence type="ECO:0000256" key="1">
    <source>
        <dbReference type="SAM" id="MobiDB-lite"/>
    </source>
</evidence>
<feature type="region of interest" description="Disordered" evidence="1">
    <location>
        <begin position="41"/>
        <end position="65"/>
    </location>
</feature>
<feature type="compositionally biased region" description="Basic and acidic residues" evidence="1">
    <location>
        <begin position="48"/>
        <end position="65"/>
    </location>
</feature>
<reference evidence="3" key="1">
    <citation type="journal article" date="2019" name="Int. J. Syst. Evol. Microbiol.">
        <title>The Global Catalogue of Microorganisms (GCM) 10K type strain sequencing project: providing services to taxonomists for standard genome sequencing and annotation.</title>
        <authorList>
            <consortium name="The Broad Institute Genomics Platform"/>
            <consortium name="The Broad Institute Genome Sequencing Center for Infectious Disease"/>
            <person name="Wu L."/>
            <person name="Ma J."/>
        </authorList>
    </citation>
    <scope>NUCLEOTIDE SEQUENCE [LARGE SCALE GENOMIC DNA]</scope>
    <source>
        <strain evidence="3">JCM 16545</strain>
    </source>
</reference>
<dbReference type="EMBL" id="JBHUHV010000019">
    <property type="protein sequence ID" value="MFD2066483.1"/>
    <property type="molecule type" value="Genomic_DNA"/>
</dbReference>
<organism evidence="2 3">
    <name type="scientific">Pontibacter silvestris</name>
    <dbReference type="NCBI Taxonomy" id="2305183"/>
    <lineage>
        <taxon>Bacteria</taxon>
        <taxon>Pseudomonadati</taxon>
        <taxon>Bacteroidota</taxon>
        <taxon>Cytophagia</taxon>
        <taxon>Cytophagales</taxon>
        <taxon>Hymenobacteraceae</taxon>
        <taxon>Pontibacter</taxon>
    </lineage>
</organism>
<proteinExistence type="predicted"/>
<comment type="caution">
    <text evidence="2">The sequence shown here is derived from an EMBL/GenBank/DDBJ whole genome shotgun (WGS) entry which is preliminary data.</text>
</comment>
<dbReference type="Proteomes" id="UP001597369">
    <property type="component" value="Unassembled WGS sequence"/>
</dbReference>
<keyword evidence="3" id="KW-1185">Reference proteome</keyword>
<evidence type="ECO:0000313" key="2">
    <source>
        <dbReference type="EMBL" id="MFD2066483.1"/>
    </source>
</evidence>
<accession>A0ABW4WUS0</accession>
<protein>
    <submittedName>
        <fullName evidence="2">Uncharacterized protein</fullName>
    </submittedName>
</protein>
<evidence type="ECO:0000313" key="3">
    <source>
        <dbReference type="Proteomes" id="UP001597369"/>
    </source>
</evidence>
<dbReference type="RefSeq" id="WP_229960256.1">
    <property type="nucleotide sequence ID" value="NZ_JAJJWI010000007.1"/>
</dbReference>
<sequence length="65" mass="7414">MKVLLKVFACGALLIISRYAKEKEVVAAVIEPDPKTEARFHSSSYIGDLDKREEEGEKQNRKTIY</sequence>